<proteinExistence type="predicted"/>
<organism evidence="1 2">
    <name type="scientific">Suillus plorans</name>
    <dbReference type="NCBI Taxonomy" id="116603"/>
    <lineage>
        <taxon>Eukaryota</taxon>
        <taxon>Fungi</taxon>
        <taxon>Dikarya</taxon>
        <taxon>Basidiomycota</taxon>
        <taxon>Agaricomycotina</taxon>
        <taxon>Agaricomycetes</taxon>
        <taxon>Agaricomycetidae</taxon>
        <taxon>Boletales</taxon>
        <taxon>Suillineae</taxon>
        <taxon>Suillaceae</taxon>
        <taxon>Suillus</taxon>
    </lineage>
</organism>
<dbReference type="AlphaFoldDB" id="A0A9P7J4C2"/>
<evidence type="ECO:0000313" key="2">
    <source>
        <dbReference type="Proteomes" id="UP000719766"/>
    </source>
</evidence>
<comment type="caution">
    <text evidence="1">The sequence shown here is derived from an EMBL/GenBank/DDBJ whole genome shotgun (WGS) entry which is preliminary data.</text>
</comment>
<dbReference type="RefSeq" id="XP_041165374.1">
    <property type="nucleotide sequence ID" value="XM_041296291.1"/>
</dbReference>
<accession>A0A9P7J4C2</accession>
<dbReference type="GeneID" id="64590055"/>
<gene>
    <name evidence="1" type="ORF">HD556DRAFT_1196791</name>
</gene>
<dbReference type="OrthoDB" id="2691851at2759"/>
<keyword evidence="2" id="KW-1185">Reference proteome</keyword>
<dbReference type="Proteomes" id="UP000719766">
    <property type="component" value="Unassembled WGS sequence"/>
</dbReference>
<feature type="non-terminal residue" evidence="1">
    <location>
        <position position="119"/>
    </location>
</feature>
<dbReference type="EMBL" id="JABBWE010000006">
    <property type="protein sequence ID" value="KAG1802182.1"/>
    <property type="molecule type" value="Genomic_DNA"/>
</dbReference>
<protein>
    <submittedName>
        <fullName evidence="1">Uncharacterized protein</fullName>
    </submittedName>
</protein>
<sequence length="119" mass="13333">MVLTVAFSLTKQQLLDPHTHFYLGDVGDDPLEICFGRTCMIGGHNSACSYAQAINRLAAAKDIDSIFKCHPKLDPGHRHLKLMHHEEVNYINCEIWEGNIIAGHDDLPLAWRKGRDAAL</sequence>
<reference evidence="1" key="1">
    <citation type="journal article" date="2020" name="New Phytol.">
        <title>Comparative genomics reveals dynamic genome evolution in host specialist ectomycorrhizal fungi.</title>
        <authorList>
            <person name="Lofgren L.A."/>
            <person name="Nguyen N.H."/>
            <person name="Vilgalys R."/>
            <person name="Ruytinx J."/>
            <person name="Liao H.L."/>
            <person name="Branco S."/>
            <person name="Kuo A."/>
            <person name="LaButti K."/>
            <person name="Lipzen A."/>
            <person name="Andreopoulos W."/>
            <person name="Pangilinan J."/>
            <person name="Riley R."/>
            <person name="Hundley H."/>
            <person name="Na H."/>
            <person name="Barry K."/>
            <person name="Grigoriev I.V."/>
            <person name="Stajich J.E."/>
            <person name="Kennedy P.G."/>
        </authorList>
    </citation>
    <scope>NUCLEOTIDE SEQUENCE</scope>
    <source>
        <strain evidence="1">S12</strain>
    </source>
</reference>
<name>A0A9P7J4C2_9AGAM</name>
<evidence type="ECO:0000313" key="1">
    <source>
        <dbReference type="EMBL" id="KAG1802182.1"/>
    </source>
</evidence>